<keyword evidence="5" id="KW-0067">ATP-binding</keyword>
<dbReference type="GO" id="GO:0005634">
    <property type="term" value="C:nucleus"/>
    <property type="evidence" value="ECO:0007669"/>
    <property type="project" value="TreeGrafter"/>
</dbReference>
<evidence type="ECO:0000256" key="5">
    <source>
        <dbReference type="ARBA" id="ARBA00022840"/>
    </source>
</evidence>
<evidence type="ECO:0000313" key="10">
    <source>
        <dbReference type="Proteomes" id="UP000752171"/>
    </source>
</evidence>
<sequence length="453" mass="51472">MPKERRRSLREAAVSRASPLGDGGGAGKERRFSTDQQQQQEEHQSSMEEEEQQELQRSSEHSGPGRGGPVPQVTITAAAADGLAELEENMDEVNGPLRRKLSNSSISSNGSSAAMEESEDDILSDNETKSKGIVTLEHLGDSGEAKAWWKLKTVVHWPLVASHRKRLSWVQLAGHKGSFKAAEEGTILKKYSENEKRCFESLRDDALQRFVPAYHGVVERDGDLFLQMNDLLVNFDGPNVMDCKMGVRTYQEEELERAREKPKLRRDLYNKMLEVDSEAPTAEEQKQQAITKPRYMQWRESLSSTNTLGFRIEGVKKADGTCHTDFKKTRSREDVTQVFRDFVSENGNIISSYIRRLEEIKQALKASEFFMKHEVIGSSLLFIHNHSERAEVWLIDFGKTTPLPDGQTVDHWSPWQEGNREDGYLWGLENLLHTLTSLNTECSPQRVHTQRSL</sequence>
<evidence type="ECO:0000256" key="6">
    <source>
        <dbReference type="ARBA" id="ARBA00051963"/>
    </source>
</evidence>
<dbReference type="EC" id="2.7.-.-" evidence="7"/>
<evidence type="ECO:0000256" key="3">
    <source>
        <dbReference type="ARBA" id="ARBA00022741"/>
    </source>
</evidence>
<comment type="similarity">
    <text evidence="1 7">Belongs to the inositol phosphokinase (IPK) family.</text>
</comment>
<protein>
    <recommendedName>
        <fullName evidence="7">Kinase</fullName>
        <ecNumber evidence="7">2.7.-.-</ecNumber>
    </recommendedName>
</protein>
<evidence type="ECO:0000256" key="8">
    <source>
        <dbReference type="SAM" id="MobiDB-lite"/>
    </source>
</evidence>
<comment type="catalytic activity">
    <reaction evidence="6">
        <text>1D-myo-inositol 1,4,5-trisphosphate + ATP = 1D-myo-inositol 1,3,4,5-tetrakisphosphate + ADP + H(+)</text>
        <dbReference type="Rhea" id="RHEA:11020"/>
        <dbReference type="ChEBI" id="CHEBI:15378"/>
        <dbReference type="ChEBI" id="CHEBI:30616"/>
        <dbReference type="ChEBI" id="CHEBI:57895"/>
        <dbReference type="ChEBI" id="CHEBI:203600"/>
        <dbReference type="ChEBI" id="CHEBI:456216"/>
        <dbReference type="EC" id="2.7.1.127"/>
    </reaction>
    <physiologicalReaction direction="left-to-right" evidence="6">
        <dbReference type="Rhea" id="RHEA:11021"/>
    </physiologicalReaction>
</comment>
<feature type="region of interest" description="Disordered" evidence="8">
    <location>
        <begin position="94"/>
        <end position="126"/>
    </location>
</feature>
<dbReference type="GO" id="GO:0008440">
    <property type="term" value="F:inositol-1,4,5-trisphosphate 3-kinase activity"/>
    <property type="evidence" value="ECO:0007669"/>
    <property type="project" value="UniProtKB-EC"/>
</dbReference>
<evidence type="ECO:0000256" key="2">
    <source>
        <dbReference type="ARBA" id="ARBA00022679"/>
    </source>
</evidence>
<evidence type="ECO:0000256" key="4">
    <source>
        <dbReference type="ARBA" id="ARBA00022777"/>
    </source>
</evidence>
<feature type="compositionally biased region" description="Low complexity" evidence="8">
    <location>
        <begin position="102"/>
        <end position="112"/>
    </location>
</feature>
<dbReference type="GO" id="GO:0005737">
    <property type="term" value="C:cytoplasm"/>
    <property type="evidence" value="ECO:0007669"/>
    <property type="project" value="TreeGrafter"/>
</dbReference>
<dbReference type="Gene3D" id="3.30.470.160">
    <property type="entry name" value="Inositol polyphosphate kinase"/>
    <property type="match status" value="1"/>
</dbReference>
<evidence type="ECO:0000256" key="7">
    <source>
        <dbReference type="RuleBase" id="RU363090"/>
    </source>
</evidence>
<name>A0A8T2L9Z3_ASTMX</name>
<reference evidence="9 10" key="1">
    <citation type="submission" date="2021-07" db="EMBL/GenBank/DDBJ databases">
        <authorList>
            <person name="Imarazene B."/>
            <person name="Zahm M."/>
            <person name="Klopp C."/>
            <person name="Cabau C."/>
            <person name="Beille S."/>
            <person name="Jouanno E."/>
            <person name="Castinel A."/>
            <person name="Lluch J."/>
            <person name="Gil L."/>
            <person name="Kuchtly C."/>
            <person name="Lopez Roques C."/>
            <person name="Donnadieu C."/>
            <person name="Parrinello H."/>
            <person name="Journot L."/>
            <person name="Du K."/>
            <person name="Schartl M."/>
            <person name="Retaux S."/>
            <person name="Guiguen Y."/>
        </authorList>
    </citation>
    <scope>NUCLEOTIDE SEQUENCE [LARGE SCALE GENOMIC DNA]</scope>
    <source>
        <strain evidence="9">Pach_M1</strain>
        <tissue evidence="9">Testis</tissue>
    </source>
</reference>
<dbReference type="GO" id="GO:0000828">
    <property type="term" value="F:inositol hexakisphosphate kinase activity"/>
    <property type="evidence" value="ECO:0007669"/>
    <property type="project" value="TreeGrafter"/>
</dbReference>
<dbReference type="InterPro" id="IPR005522">
    <property type="entry name" value="IPK"/>
</dbReference>
<dbReference type="AlphaFoldDB" id="A0A8T2L9Z3"/>
<proteinExistence type="inferred from homology"/>
<comment type="caution">
    <text evidence="9">The sequence shown here is derived from an EMBL/GenBank/DDBJ whole genome shotgun (WGS) entry which is preliminary data.</text>
</comment>
<dbReference type="EMBL" id="JAICCE010000014">
    <property type="protein sequence ID" value="KAG9268119.1"/>
    <property type="molecule type" value="Genomic_DNA"/>
</dbReference>
<dbReference type="Proteomes" id="UP000752171">
    <property type="component" value="Unassembled WGS sequence"/>
</dbReference>
<accession>A0A8T2L9Z3</accession>
<gene>
    <name evidence="9" type="primary">ITPKA</name>
    <name evidence="9" type="ORF">AMEX_G17059</name>
</gene>
<organism evidence="9 10">
    <name type="scientific">Astyanax mexicanus</name>
    <name type="common">Blind cave fish</name>
    <name type="synonym">Astyanax fasciatus mexicanus</name>
    <dbReference type="NCBI Taxonomy" id="7994"/>
    <lineage>
        <taxon>Eukaryota</taxon>
        <taxon>Metazoa</taxon>
        <taxon>Chordata</taxon>
        <taxon>Craniata</taxon>
        <taxon>Vertebrata</taxon>
        <taxon>Euteleostomi</taxon>
        <taxon>Actinopterygii</taxon>
        <taxon>Neopterygii</taxon>
        <taxon>Teleostei</taxon>
        <taxon>Ostariophysi</taxon>
        <taxon>Characiformes</taxon>
        <taxon>Characoidei</taxon>
        <taxon>Acestrorhamphidae</taxon>
        <taxon>Acestrorhamphinae</taxon>
        <taxon>Astyanax</taxon>
    </lineage>
</organism>
<dbReference type="GO" id="GO:0005524">
    <property type="term" value="F:ATP binding"/>
    <property type="evidence" value="ECO:0007669"/>
    <property type="project" value="UniProtKB-KW"/>
</dbReference>
<dbReference type="FunFam" id="3.30.470.160:FF:000001">
    <property type="entry name" value="Kinase"/>
    <property type="match status" value="1"/>
</dbReference>
<keyword evidence="4 7" id="KW-0418">Kinase</keyword>
<evidence type="ECO:0000256" key="1">
    <source>
        <dbReference type="ARBA" id="ARBA00007374"/>
    </source>
</evidence>
<keyword evidence="3" id="KW-0547">Nucleotide-binding</keyword>
<dbReference type="SUPFAM" id="SSF56104">
    <property type="entry name" value="SAICAR synthase-like"/>
    <property type="match status" value="1"/>
</dbReference>
<dbReference type="GO" id="GO:0046854">
    <property type="term" value="P:phosphatidylinositol phosphate biosynthetic process"/>
    <property type="evidence" value="ECO:0007669"/>
    <property type="project" value="TreeGrafter"/>
</dbReference>
<dbReference type="OrthoDB" id="338650at2759"/>
<dbReference type="Pfam" id="PF03770">
    <property type="entry name" value="IPK"/>
    <property type="match status" value="1"/>
</dbReference>
<feature type="region of interest" description="Disordered" evidence="8">
    <location>
        <begin position="1"/>
        <end position="72"/>
    </location>
</feature>
<dbReference type="InterPro" id="IPR038286">
    <property type="entry name" value="IPK_sf"/>
</dbReference>
<dbReference type="PANTHER" id="PTHR12400:SF55">
    <property type="entry name" value="INOSITOL-TRISPHOSPHATE 3-KINASE A"/>
    <property type="match status" value="1"/>
</dbReference>
<evidence type="ECO:0000313" key="9">
    <source>
        <dbReference type="EMBL" id="KAG9268119.1"/>
    </source>
</evidence>
<keyword evidence="2 7" id="KW-0808">Transferase</keyword>
<dbReference type="GO" id="GO:0032958">
    <property type="term" value="P:inositol phosphate biosynthetic process"/>
    <property type="evidence" value="ECO:0007669"/>
    <property type="project" value="InterPro"/>
</dbReference>
<dbReference type="PANTHER" id="PTHR12400">
    <property type="entry name" value="INOSITOL POLYPHOSPHATE KINASE"/>
    <property type="match status" value="1"/>
</dbReference>